<feature type="chain" id="PRO_5044807480" description="Plant thionin family protein" evidence="1">
    <location>
        <begin position="24"/>
        <end position="76"/>
    </location>
</feature>
<evidence type="ECO:0008006" key="4">
    <source>
        <dbReference type="Google" id="ProtNLM"/>
    </source>
</evidence>
<dbReference type="AlphaFoldDB" id="A0ABC8KK04"/>
<dbReference type="EMBL" id="CAKOAT010213710">
    <property type="protein sequence ID" value="CAH8355916.1"/>
    <property type="molecule type" value="Genomic_DNA"/>
</dbReference>
<evidence type="ECO:0000256" key="1">
    <source>
        <dbReference type="SAM" id="SignalP"/>
    </source>
</evidence>
<keyword evidence="1" id="KW-0732">Signal</keyword>
<evidence type="ECO:0000313" key="3">
    <source>
        <dbReference type="Proteomes" id="UP001642260"/>
    </source>
</evidence>
<dbReference type="Proteomes" id="UP001642260">
    <property type="component" value="Unassembled WGS sequence"/>
</dbReference>
<comment type="caution">
    <text evidence="2">The sequence shown here is derived from an EMBL/GenBank/DDBJ whole genome shotgun (WGS) entry which is preliminary data.</text>
</comment>
<feature type="signal peptide" evidence="1">
    <location>
        <begin position="1"/>
        <end position="23"/>
    </location>
</feature>
<organism evidence="2 3">
    <name type="scientific">Eruca vesicaria subsp. sativa</name>
    <name type="common">Garden rocket</name>
    <name type="synonym">Eruca sativa</name>
    <dbReference type="NCBI Taxonomy" id="29727"/>
    <lineage>
        <taxon>Eukaryota</taxon>
        <taxon>Viridiplantae</taxon>
        <taxon>Streptophyta</taxon>
        <taxon>Embryophyta</taxon>
        <taxon>Tracheophyta</taxon>
        <taxon>Spermatophyta</taxon>
        <taxon>Magnoliopsida</taxon>
        <taxon>eudicotyledons</taxon>
        <taxon>Gunneridae</taxon>
        <taxon>Pentapetalae</taxon>
        <taxon>rosids</taxon>
        <taxon>malvids</taxon>
        <taxon>Brassicales</taxon>
        <taxon>Brassicaceae</taxon>
        <taxon>Brassiceae</taxon>
        <taxon>Eruca</taxon>
    </lineage>
</organism>
<evidence type="ECO:0000313" key="2">
    <source>
        <dbReference type="EMBL" id="CAH8355916.1"/>
    </source>
</evidence>
<protein>
    <recommendedName>
        <fullName evidence="4">Plant thionin family protein</fullName>
    </recommendedName>
</protein>
<name>A0ABC8KK04_ERUVS</name>
<accession>A0ABC8KK04</accession>
<sequence length="76" mass="8624">MSKVMSMVWIVMILAVMVIEGEAKTEIECSKICRPHCQRSSPASECAACRTKCYKSPPVAMRGRNRRMVPEVHKQQ</sequence>
<gene>
    <name evidence="2" type="ORF">ERUC_LOCUS21671</name>
</gene>
<reference evidence="2 3" key="1">
    <citation type="submission" date="2022-03" db="EMBL/GenBank/DDBJ databases">
        <authorList>
            <person name="Macdonald S."/>
            <person name="Ahmed S."/>
            <person name="Newling K."/>
        </authorList>
    </citation>
    <scope>NUCLEOTIDE SEQUENCE [LARGE SCALE GENOMIC DNA]</scope>
</reference>
<keyword evidence="3" id="KW-1185">Reference proteome</keyword>
<proteinExistence type="predicted"/>